<keyword evidence="4" id="KW-0862">Zinc</keyword>
<evidence type="ECO:0000313" key="8">
    <source>
        <dbReference type="Proteomes" id="UP000192569"/>
    </source>
</evidence>
<sequence length="97" mass="11084">MSELSPQDTLMAALAGLEVKVAEIQRELRRLKTLARNLEEENSRLRTWLVEATSGFKGEDKLRLLYDQGYHICPAQFGRVRGTEGCLFCHSFLEKRG</sequence>
<evidence type="ECO:0000256" key="3">
    <source>
        <dbReference type="ARBA" id="ARBA00022723"/>
    </source>
</evidence>
<reference evidence="7 8" key="1">
    <citation type="submission" date="2017-04" db="EMBL/GenBank/DDBJ databases">
        <authorList>
            <person name="Afonso C.L."/>
            <person name="Miller P.J."/>
            <person name="Scott M.A."/>
            <person name="Spackman E."/>
            <person name="Goraichik I."/>
            <person name="Dimitrov K.M."/>
            <person name="Suarez D.L."/>
            <person name="Swayne D.E."/>
        </authorList>
    </citation>
    <scope>NUCLEOTIDE SEQUENCE [LARGE SCALE GENOMIC DNA]</scope>
    <source>
        <strain evidence="7 8">ToBE</strain>
    </source>
</reference>
<keyword evidence="8" id="KW-1185">Reference proteome</keyword>
<evidence type="ECO:0000256" key="5">
    <source>
        <dbReference type="ARBA" id="ARBA00022880"/>
    </source>
</evidence>
<dbReference type="STRING" id="698762.SAMN00808754_0128"/>
<dbReference type="GO" id="GO:0006260">
    <property type="term" value="P:DNA replication"/>
    <property type="evidence" value="ECO:0007669"/>
    <property type="project" value="UniProtKB-KW"/>
</dbReference>
<keyword evidence="3" id="KW-0479">Metal-binding</keyword>
<gene>
    <name evidence="7" type="ORF">SAMN00808754_0128</name>
</gene>
<evidence type="ECO:0000256" key="1">
    <source>
        <dbReference type="ARBA" id="ARBA00022490"/>
    </source>
</evidence>
<name>A0A1W1V7S2_9FIRM</name>
<feature type="coiled-coil region" evidence="6">
    <location>
        <begin position="7"/>
        <end position="51"/>
    </location>
</feature>
<dbReference type="AlphaFoldDB" id="A0A1W1V7S2"/>
<keyword evidence="5" id="KW-0236">DNA replication inhibitor</keyword>
<organism evidence="7 8">
    <name type="scientific">Thermanaeromonas toyohensis ToBE</name>
    <dbReference type="NCBI Taxonomy" id="698762"/>
    <lineage>
        <taxon>Bacteria</taxon>
        <taxon>Bacillati</taxon>
        <taxon>Bacillota</taxon>
        <taxon>Clostridia</taxon>
        <taxon>Neomoorellales</taxon>
        <taxon>Neomoorellaceae</taxon>
        <taxon>Thermanaeromonas</taxon>
    </lineage>
</organism>
<dbReference type="InterPro" id="IPR010377">
    <property type="entry name" value="YabA"/>
</dbReference>
<evidence type="ECO:0000256" key="2">
    <source>
        <dbReference type="ARBA" id="ARBA00022705"/>
    </source>
</evidence>
<evidence type="ECO:0000256" key="4">
    <source>
        <dbReference type="ARBA" id="ARBA00022833"/>
    </source>
</evidence>
<evidence type="ECO:0000256" key="6">
    <source>
        <dbReference type="SAM" id="Coils"/>
    </source>
</evidence>
<dbReference type="GO" id="GO:0008156">
    <property type="term" value="P:negative regulation of DNA replication"/>
    <property type="evidence" value="ECO:0007669"/>
    <property type="project" value="UniProtKB-KW"/>
</dbReference>
<dbReference type="RefSeq" id="WP_084663040.1">
    <property type="nucleotide sequence ID" value="NZ_LT838272.1"/>
</dbReference>
<dbReference type="OrthoDB" id="2112130at2"/>
<keyword evidence="2" id="KW-0235">DNA replication</keyword>
<dbReference type="Pfam" id="PF06156">
    <property type="entry name" value="YabA"/>
    <property type="match status" value="1"/>
</dbReference>
<dbReference type="Proteomes" id="UP000192569">
    <property type="component" value="Chromosome I"/>
</dbReference>
<keyword evidence="6" id="KW-0175">Coiled coil</keyword>
<keyword evidence="1" id="KW-0963">Cytoplasm</keyword>
<protein>
    <submittedName>
        <fullName evidence="7">Regulator of replication initiation timing</fullName>
    </submittedName>
</protein>
<evidence type="ECO:0000313" key="7">
    <source>
        <dbReference type="EMBL" id="SMB89316.1"/>
    </source>
</evidence>
<dbReference type="GO" id="GO:0046872">
    <property type="term" value="F:metal ion binding"/>
    <property type="evidence" value="ECO:0007669"/>
    <property type="project" value="UniProtKB-KW"/>
</dbReference>
<accession>A0A1W1V7S2</accession>
<dbReference type="EMBL" id="LT838272">
    <property type="protein sequence ID" value="SMB89316.1"/>
    <property type="molecule type" value="Genomic_DNA"/>
</dbReference>
<proteinExistence type="predicted"/>